<accession>A0A1G9UW99</accession>
<name>A0A1G9UW99_9ACTN</name>
<feature type="signal peptide" evidence="1">
    <location>
        <begin position="1"/>
        <end position="25"/>
    </location>
</feature>
<dbReference type="RefSeq" id="WP_143031593.1">
    <property type="nucleotide sequence ID" value="NZ_FNIE01000001.1"/>
</dbReference>
<proteinExistence type="predicted"/>
<keyword evidence="3" id="KW-1185">Reference proteome</keyword>
<evidence type="ECO:0000256" key="1">
    <source>
        <dbReference type="SAM" id="SignalP"/>
    </source>
</evidence>
<reference evidence="2 3" key="1">
    <citation type="submission" date="2016-10" db="EMBL/GenBank/DDBJ databases">
        <authorList>
            <person name="de Groot N.N."/>
        </authorList>
    </citation>
    <scope>NUCLEOTIDE SEQUENCE [LARGE SCALE GENOMIC DNA]</scope>
    <source>
        <strain evidence="2 3">CGMCC 4.2022</strain>
    </source>
</reference>
<protein>
    <submittedName>
        <fullName evidence="2">Uncharacterized protein</fullName>
    </submittedName>
</protein>
<keyword evidence="1" id="KW-0732">Signal</keyword>
<dbReference type="Proteomes" id="UP000199341">
    <property type="component" value="Unassembled WGS sequence"/>
</dbReference>
<sequence length="187" mass="18783">MTLDRKRSVSGRRMAGLLAGAVALAVGGALVSGTAAGATAPAAATGGLTSAGHAVPGGGKVSPMTSASFSHTLTVAPFSTVTCTLDADNPFRYYGGPYGGGEEGLAGVQCSYTTTEIDAQVGLYRNGSLVANSAVRQVYSGLQNTVDSEYPVSPASYQTGAIAAVQFTDGYVYSFPEVYSASVSITS</sequence>
<evidence type="ECO:0000313" key="2">
    <source>
        <dbReference type="EMBL" id="SDM64193.1"/>
    </source>
</evidence>
<dbReference type="EMBL" id="FNIE01000001">
    <property type="protein sequence ID" value="SDM64193.1"/>
    <property type="molecule type" value="Genomic_DNA"/>
</dbReference>
<feature type="chain" id="PRO_5038381613" evidence="1">
    <location>
        <begin position="26"/>
        <end position="187"/>
    </location>
</feature>
<evidence type="ECO:0000313" key="3">
    <source>
        <dbReference type="Proteomes" id="UP000199341"/>
    </source>
</evidence>
<gene>
    <name evidence="2" type="ORF">SAMN05216259_10122</name>
</gene>
<dbReference type="AlphaFoldDB" id="A0A1G9UW99"/>
<organism evidence="2 3">
    <name type="scientific">Actinacidiphila guanduensis</name>
    <dbReference type="NCBI Taxonomy" id="310781"/>
    <lineage>
        <taxon>Bacteria</taxon>
        <taxon>Bacillati</taxon>
        <taxon>Actinomycetota</taxon>
        <taxon>Actinomycetes</taxon>
        <taxon>Kitasatosporales</taxon>
        <taxon>Streptomycetaceae</taxon>
        <taxon>Actinacidiphila</taxon>
    </lineage>
</organism>